<dbReference type="Proteomes" id="UP000228755">
    <property type="component" value="Unassembled WGS sequence"/>
</dbReference>
<protein>
    <recommendedName>
        <fullName evidence="3">Glycosyltransferase 2-like domain-containing protein</fullName>
    </recommendedName>
</protein>
<dbReference type="AlphaFoldDB" id="A0A2M9HS69"/>
<dbReference type="SUPFAM" id="SSF53448">
    <property type="entry name" value="Nucleotide-diphospho-sugar transferases"/>
    <property type="match status" value="1"/>
</dbReference>
<proteinExistence type="predicted"/>
<evidence type="ECO:0000313" key="4">
    <source>
        <dbReference type="EMBL" id="PJM79666.1"/>
    </source>
</evidence>
<evidence type="ECO:0000259" key="3">
    <source>
        <dbReference type="Pfam" id="PF00535"/>
    </source>
</evidence>
<reference evidence="4 5" key="1">
    <citation type="submission" date="2017-11" db="EMBL/GenBank/DDBJ databases">
        <title>Draft genome sequences of strains TRE 1, TRE D, TRE H and TRI 7, isolated from tamarins, belonging to four potential novel Bifidobacterium species.</title>
        <authorList>
            <person name="Mattarelli P."/>
            <person name="Modesto M."/>
            <person name="Bonetti A."/>
            <person name="Puglisi E."/>
            <person name="Morelli L."/>
        </authorList>
    </citation>
    <scope>NUCLEOTIDE SEQUENCE [LARGE SCALE GENOMIC DNA]</scope>
    <source>
        <strain evidence="5">TRED</strain>
    </source>
</reference>
<gene>
    <name evidence="4" type="ORF">CUU80_00470</name>
</gene>
<dbReference type="InterPro" id="IPR001173">
    <property type="entry name" value="Glyco_trans_2-like"/>
</dbReference>
<evidence type="ECO:0000313" key="5">
    <source>
        <dbReference type="Proteomes" id="UP000228755"/>
    </source>
</evidence>
<keyword evidence="5" id="KW-1185">Reference proteome</keyword>
<dbReference type="GO" id="GO:0016757">
    <property type="term" value="F:glycosyltransferase activity"/>
    <property type="evidence" value="ECO:0007669"/>
    <property type="project" value="UniProtKB-KW"/>
</dbReference>
<dbReference type="PANTHER" id="PTHR22916">
    <property type="entry name" value="GLYCOSYLTRANSFERASE"/>
    <property type="match status" value="1"/>
</dbReference>
<name>A0A2M9HS69_9BIFI</name>
<keyword evidence="1" id="KW-0328">Glycosyltransferase</keyword>
<keyword evidence="2" id="KW-0808">Transferase</keyword>
<dbReference type="PANTHER" id="PTHR22916:SF51">
    <property type="entry name" value="GLYCOSYLTRANSFERASE EPSH-RELATED"/>
    <property type="match status" value="1"/>
</dbReference>
<accession>A0A2M9HS69</accession>
<feature type="domain" description="Glycosyltransferase 2-like" evidence="3">
    <location>
        <begin position="8"/>
        <end position="141"/>
    </location>
</feature>
<dbReference type="Gene3D" id="3.90.550.10">
    <property type="entry name" value="Spore Coat Polysaccharide Biosynthesis Protein SpsA, Chain A"/>
    <property type="match status" value="1"/>
</dbReference>
<comment type="caution">
    <text evidence="4">The sequence shown here is derived from an EMBL/GenBank/DDBJ whole genome shotgun (WGS) entry which is preliminary data.</text>
</comment>
<dbReference type="RefSeq" id="WP_100495405.1">
    <property type="nucleotide sequence ID" value="NZ_PGLQ01000001.1"/>
</dbReference>
<dbReference type="CDD" id="cd00761">
    <property type="entry name" value="Glyco_tranf_GTA_type"/>
    <property type="match status" value="1"/>
</dbReference>
<organism evidence="4 5">
    <name type="scientific">Bifidobacterium scaligerum</name>
    <dbReference type="NCBI Taxonomy" id="2052656"/>
    <lineage>
        <taxon>Bacteria</taxon>
        <taxon>Bacillati</taxon>
        <taxon>Actinomycetota</taxon>
        <taxon>Actinomycetes</taxon>
        <taxon>Bifidobacteriales</taxon>
        <taxon>Bifidobacteriaceae</taxon>
        <taxon>Bifidobacterium</taxon>
    </lineage>
</organism>
<dbReference type="InterPro" id="IPR029044">
    <property type="entry name" value="Nucleotide-diphossugar_trans"/>
</dbReference>
<evidence type="ECO:0000256" key="2">
    <source>
        <dbReference type="ARBA" id="ARBA00022679"/>
    </source>
</evidence>
<dbReference type="OrthoDB" id="3171021at2"/>
<dbReference type="EMBL" id="PGLQ01000001">
    <property type="protein sequence ID" value="PJM79666.1"/>
    <property type="molecule type" value="Genomic_DNA"/>
</dbReference>
<evidence type="ECO:0000256" key="1">
    <source>
        <dbReference type="ARBA" id="ARBA00022676"/>
    </source>
</evidence>
<sequence length="359" mass="40689">MNKQPLVSVVVPVYNVERYVDECVASIAKQTYRNLEIILVDDGSTDGSSAICDEWASRDDRIRVIHNTNGGVSAARNTGMNAAEGEYLAFVDSDDLIEPNMIEVLLHKAYRSSCQMVMCGTRNVCRSVSGYVVVGANRMAFPATNTRDQLSMHIASLLRNGYFVPVWNTLYEHAFVRRCRVRFDETLRIGEDGQFKAQLYRYAERVECLPFLLYNYVVRGGFQSGRSVGEYRYRNWKRVCMTMIALMKDYGSEVVAVISRGFIYEIGVMLADLYVPKALDKGIRRNLVRDIAADDFVRRCAHTAERTGVRDRIACRVLGSRNWRALAIYGRTVACLKIVSHTFKSCSMSGVRAQESRRP</sequence>
<dbReference type="Pfam" id="PF00535">
    <property type="entry name" value="Glycos_transf_2"/>
    <property type="match status" value="1"/>
</dbReference>